<proteinExistence type="predicted"/>
<dbReference type="InParanoid" id="A0A1X7T952"/>
<dbReference type="AlphaFoldDB" id="A0A1X7T952"/>
<organism evidence="1">
    <name type="scientific">Amphimedon queenslandica</name>
    <name type="common">Sponge</name>
    <dbReference type="NCBI Taxonomy" id="400682"/>
    <lineage>
        <taxon>Eukaryota</taxon>
        <taxon>Metazoa</taxon>
        <taxon>Porifera</taxon>
        <taxon>Demospongiae</taxon>
        <taxon>Heteroscleromorpha</taxon>
        <taxon>Haplosclerida</taxon>
        <taxon>Niphatidae</taxon>
        <taxon>Amphimedon</taxon>
    </lineage>
</organism>
<sequence>MGVGTHHFARLQDAVAGLTRHLAYSLVEWNSVQALLVNRLTALDKCPGIRPIGVGETLRRIMDKTVCVLTRDDAESVCGVSQLCAGLQSGIEGAIATARDMFSDDDTGMLVMDAKNAFNSINRLSLLWNVCVLWPRTSRYIFNTYRGWSSLILKGCNETIYSREVVIQGDPLSMFVYAIGTIPLIQKLTNTSGPTQLWYADDSSALGNLSVLRS</sequence>
<dbReference type="EnsemblMetazoa" id="Aqu2.1.11067_001">
    <property type="protein sequence ID" value="Aqu2.1.11067_001"/>
    <property type="gene ID" value="Aqu2.1.11067"/>
</dbReference>
<evidence type="ECO:0000313" key="1">
    <source>
        <dbReference type="EnsemblMetazoa" id="Aqu2.1.11067_001"/>
    </source>
</evidence>
<name>A0A1X7T952_AMPQE</name>
<dbReference type="eggNOG" id="ENOG502S9D9">
    <property type="taxonomic scope" value="Eukaryota"/>
</dbReference>
<reference evidence="1" key="1">
    <citation type="submission" date="2017-05" db="UniProtKB">
        <authorList>
            <consortium name="EnsemblMetazoa"/>
        </authorList>
    </citation>
    <scope>IDENTIFICATION</scope>
</reference>
<accession>A0A1X7T952</accession>
<evidence type="ECO:0008006" key="2">
    <source>
        <dbReference type="Google" id="ProtNLM"/>
    </source>
</evidence>
<protein>
    <recommendedName>
        <fullName evidence="2">Reverse transcriptase domain-containing protein</fullName>
    </recommendedName>
</protein>